<dbReference type="GO" id="GO:0042613">
    <property type="term" value="C:MHC class II protein complex"/>
    <property type="evidence" value="ECO:0007669"/>
    <property type="project" value="InterPro"/>
</dbReference>
<dbReference type="InterPro" id="IPR050160">
    <property type="entry name" value="MHC/Immunoglobulin"/>
</dbReference>
<dbReference type="Ensembl" id="ENSOSUT00000005230.1">
    <property type="protein sequence ID" value="ENSOSUP00000005050.1"/>
    <property type="gene ID" value="ENSOSUG00000003752.1"/>
</dbReference>
<evidence type="ECO:0000259" key="3">
    <source>
        <dbReference type="SMART" id="SM00921"/>
    </source>
</evidence>
<dbReference type="AlphaFoldDB" id="A0A8C8E776"/>
<evidence type="ECO:0000313" key="5">
    <source>
        <dbReference type="Proteomes" id="UP000694552"/>
    </source>
</evidence>
<evidence type="ECO:0000313" key="4">
    <source>
        <dbReference type="Ensembl" id="ENSOSUP00000005050.1"/>
    </source>
</evidence>
<dbReference type="InterPro" id="IPR000353">
    <property type="entry name" value="MHC_II_b_N"/>
</dbReference>
<dbReference type="GO" id="GO:0006955">
    <property type="term" value="P:immune response"/>
    <property type="evidence" value="ECO:0007669"/>
    <property type="project" value="InterPro"/>
</dbReference>
<dbReference type="GO" id="GO:0019882">
    <property type="term" value="P:antigen processing and presentation"/>
    <property type="evidence" value="ECO:0007669"/>
    <property type="project" value="InterPro"/>
</dbReference>
<reference evidence="4" key="2">
    <citation type="submission" date="2025-09" db="UniProtKB">
        <authorList>
            <consortium name="Ensembl"/>
        </authorList>
    </citation>
    <scope>IDENTIFICATION</scope>
</reference>
<organism evidence="4 5">
    <name type="scientific">Otus sunia</name>
    <name type="common">Oriental scops-owl</name>
    <dbReference type="NCBI Taxonomy" id="257818"/>
    <lineage>
        <taxon>Eukaryota</taxon>
        <taxon>Metazoa</taxon>
        <taxon>Chordata</taxon>
        <taxon>Craniata</taxon>
        <taxon>Vertebrata</taxon>
        <taxon>Euteleostomi</taxon>
        <taxon>Archelosauria</taxon>
        <taxon>Archosauria</taxon>
        <taxon>Dinosauria</taxon>
        <taxon>Saurischia</taxon>
        <taxon>Theropoda</taxon>
        <taxon>Coelurosauria</taxon>
        <taxon>Aves</taxon>
        <taxon>Neognathae</taxon>
        <taxon>Neoaves</taxon>
        <taxon>Telluraves</taxon>
        <taxon>Strigiformes</taxon>
        <taxon>Strigidae</taxon>
        <taxon>Otus</taxon>
    </lineage>
</organism>
<dbReference type="PANTHER" id="PTHR19944">
    <property type="entry name" value="MHC CLASS II-RELATED"/>
    <property type="match status" value="1"/>
</dbReference>
<accession>A0A8C8E776</accession>
<dbReference type="PANTHER" id="PTHR19944:SF99">
    <property type="entry name" value="HLA CLASS II HISTOCOMPATIBILITY ANTIGEN, DRB1 BETA CHAIN"/>
    <property type="match status" value="1"/>
</dbReference>
<protein>
    <recommendedName>
        <fullName evidence="3">MHC class II beta chain N-terminal domain-containing protein</fullName>
    </recommendedName>
</protein>
<proteinExistence type="predicted"/>
<dbReference type="Pfam" id="PF00969">
    <property type="entry name" value="MHC_II_beta"/>
    <property type="match status" value="1"/>
</dbReference>
<keyword evidence="1" id="KW-1015">Disulfide bond</keyword>
<dbReference type="Gene3D" id="3.10.320.10">
    <property type="entry name" value="Class II Histocompatibility Antigen, M Beta Chain, Chain B, domain 1"/>
    <property type="match status" value="1"/>
</dbReference>
<keyword evidence="5" id="KW-1185">Reference proteome</keyword>
<dbReference type="SMART" id="SM00921">
    <property type="entry name" value="MHC_II_beta"/>
    <property type="match status" value="1"/>
</dbReference>
<evidence type="ECO:0000256" key="2">
    <source>
        <dbReference type="ARBA" id="ARBA00023180"/>
    </source>
</evidence>
<sequence>MGEAECQYLNGTEWVRYVHSCIHNREQYAHFDSDVGLFVADTALGEHTTKYWNSKPEELEYRRTVVDWFCRKSYEVLTPFITERKG</sequence>
<dbReference type="InterPro" id="IPR014745">
    <property type="entry name" value="MHC_II_a/b_N"/>
</dbReference>
<name>A0A8C8E776_9STRI</name>
<evidence type="ECO:0000256" key="1">
    <source>
        <dbReference type="ARBA" id="ARBA00023157"/>
    </source>
</evidence>
<feature type="domain" description="MHC class II beta chain N-terminal" evidence="3">
    <location>
        <begin position="4"/>
        <end position="78"/>
    </location>
</feature>
<keyword evidence="2" id="KW-0325">Glycoprotein</keyword>
<reference evidence="4" key="1">
    <citation type="submission" date="2025-08" db="UniProtKB">
        <authorList>
            <consortium name="Ensembl"/>
        </authorList>
    </citation>
    <scope>IDENTIFICATION</scope>
</reference>
<dbReference type="Proteomes" id="UP000694552">
    <property type="component" value="Unplaced"/>
</dbReference>
<dbReference type="SUPFAM" id="SSF54452">
    <property type="entry name" value="MHC antigen-recognition domain"/>
    <property type="match status" value="1"/>
</dbReference>
<dbReference type="InterPro" id="IPR011162">
    <property type="entry name" value="MHC_I/II-like_Ag-recog"/>
</dbReference>